<gene>
    <name evidence="1" type="ORF">LUCI_3985</name>
</gene>
<proteinExistence type="predicted"/>
<dbReference type="EMBL" id="UPPP01000094">
    <property type="protein sequence ID" value="VBB08707.1"/>
    <property type="molecule type" value="Genomic_DNA"/>
</dbReference>
<keyword evidence="2" id="KW-1185">Reference proteome</keyword>
<dbReference type="AlphaFoldDB" id="A0A498RCR8"/>
<reference evidence="1 2" key="1">
    <citation type="submission" date="2018-06" db="EMBL/GenBank/DDBJ databases">
        <authorList>
            <person name="Strepis N."/>
        </authorList>
    </citation>
    <scope>NUCLEOTIDE SEQUENCE [LARGE SCALE GENOMIC DNA]</scope>
    <source>
        <strain evidence="1">LUCI</strain>
    </source>
</reference>
<sequence>MEMICPLCNGLEQVGEICPGCGQKMTDGGALRNYAGPYAPYTEAVERNRCFCIHLLYCSYCHYDKRKAWTMIVK</sequence>
<dbReference type="RefSeq" id="WP_122629569.1">
    <property type="nucleotide sequence ID" value="NZ_UPPP01000094.1"/>
</dbReference>
<evidence type="ECO:0000313" key="1">
    <source>
        <dbReference type="EMBL" id="VBB08707.1"/>
    </source>
</evidence>
<dbReference type="Proteomes" id="UP000277811">
    <property type="component" value="Unassembled WGS sequence"/>
</dbReference>
<protein>
    <submittedName>
        <fullName evidence="1">Uncharacterized protein</fullName>
    </submittedName>
</protein>
<dbReference type="OrthoDB" id="1683552at2"/>
<organism evidence="1 2">
    <name type="scientific">Lucifera butyrica</name>
    <dbReference type="NCBI Taxonomy" id="1351585"/>
    <lineage>
        <taxon>Bacteria</taxon>
        <taxon>Bacillati</taxon>
        <taxon>Bacillota</taxon>
        <taxon>Negativicutes</taxon>
        <taxon>Veillonellales</taxon>
        <taxon>Veillonellaceae</taxon>
        <taxon>Lucifera</taxon>
    </lineage>
</organism>
<evidence type="ECO:0000313" key="2">
    <source>
        <dbReference type="Proteomes" id="UP000277811"/>
    </source>
</evidence>
<name>A0A498RCR8_9FIRM</name>
<accession>A0A498RCR8</accession>